<dbReference type="Gene3D" id="1.10.287.1490">
    <property type="match status" value="1"/>
</dbReference>
<reference evidence="2 3" key="1">
    <citation type="submission" date="2022-02" db="EMBL/GenBank/DDBJ databases">
        <authorList>
            <person name="Tian F."/>
            <person name="Li J."/>
            <person name="Li F."/>
            <person name="Tong Y."/>
        </authorList>
    </citation>
    <scope>NUCLEOTIDE SEQUENCE [LARGE SCALE GENOMIC DNA]</scope>
</reference>
<proteinExistence type="predicted"/>
<dbReference type="Pfam" id="PF12789">
    <property type="entry name" value="PTR"/>
    <property type="match status" value="3"/>
</dbReference>
<evidence type="ECO:0000313" key="3">
    <source>
        <dbReference type="Proteomes" id="UP000832072"/>
    </source>
</evidence>
<keyword evidence="3" id="KW-1185">Reference proteome</keyword>
<organism evidence="2 3">
    <name type="scientific">Cronobacter phage LPCS28</name>
    <dbReference type="NCBI Taxonomy" id="2924885"/>
    <lineage>
        <taxon>Viruses</taxon>
        <taxon>Duplodnaviria</taxon>
        <taxon>Heunggongvirae</taxon>
        <taxon>Uroviricota</taxon>
        <taxon>Caudoviricetes</taxon>
        <taxon>Pantevenvirales</taxon>
        <taxon>Straboviridae</taxon>
        <taxon>Nanhuvirus</taxon>
        <taxon>Nanhuvirus LPCS28</taxon>
    </lineage>
</organism>
<feature type="coiled-coil region" evidence="1">
    <location>
        <begin position="264"/>
        <end position="291"/>
    </location>
</feature>
<keyword evidence="1" id="KW-0175">Coiled coil</keyword>
<protein>
    <submittedName>
        <fullName evidence="2">Uncharacterized protein</fullName>
    </submittedName>
</protein>
<dbReference type="Proteomes" id="UP000832072">
    <property type="component" value="Segment"/>
</dbReference>
<sequence>MIKISQMPLAGKYKGNEIFPIVQDGDTVQASPLFTDSELKVHVPENAAIVTEVEGTEINLMSAKVVDGVVTVFIGDKEVSLYKDSSIIVTEGVIEDGNLYSRINNKWVIRNSVTQINNVSAPTGGGKVEITAHDVGAHVDNENRDGVSYISRDGVWIPLATGMQVELDKKADKVHTHEISDVNGLTTRLDTLQTNIDQKTHEMTDINGLTDALDSKAEKVHTHAISDVTGLDTRLSAIESKDGELKDEIDTKAEKIHNHEIASINGLKTRLENIESKADGAQDSIDKIETRLITAMFYSVDEPKRTTSAGESLPITMKAGVKTSVADGVISFEEAGFYFIQLIANIQTADTVVKLEGVEGMSVEGQGNLTVSGIFDISESTKLSLKDMNGEATIATSLTIHKI</sequence>
<dbReference type="EMBL" id="OM638103">
    <property type="protein sequence ID" value="UNY47133.1"/>
    <property type="molecule type" value="Genomic_DNA"/>
</dbReference>
<evidence type="ECO:0000313" key="2">
    <source>
        <dbReference type="EMBL" id="UNY47133.1"/>
    </source>
</evidence>
<accession>A0AAE9G8T4</accession>
<gene>
    <name evidence="2" type="ORF">EHEKIMEA_00251</name>
</gene>
<evidence type="ECO:0000256" key="1">
    <source>
        <dbReference type="SAM" id="Coils"/>
    </source>
</evidence>
<name>A0AAE9G8T4_9CAUD</name>